<dbReference type="EMBL" id="PKPP01006357">
    <property type="protein sequence ID" value="PWA56769.1"/>
    <property type="molecule type" value="Genomic_DNA"/>
</dbReference>
<keyword evidence="2" id="KW-0695">RNA-directed DNA polymerase</keyword>
<feature type="region of interest" description="Disordered" evidence="1">
    <location>
        <begin position="1"/>
        <end position="122"/>
    </location>
</feature>
<dbReference type="OrthoDB" id="1932741at2759"/>
<dbReference type="AlphaFoldDB" id="A0A2U1M6A5"/>
<dbReference type="Proteomes" id="UP000245207">
    <property type="component" value="Unassembled WGS sequence"/>
</dbReference>
<feature type="compositionally biased region" description="Low complexity" evidence="1">
    <location>
        <begin position="16"/>
        <end position="27"/>
    </location>
</feature>
<dbReference type="STRING" id="35608.A0A2U1M6A5"/>
<feature type="compositionally biased region" description="Basic residues" evidence="1">
    <location>
        <begin position="28"/>
        <end position="39"/>
    </location>
</feature>
<reference evidence="2 3" key="1">
    <citation type="journal article" date="2018" name="Mol. Plant">
        <title>The genome of Artemisia annua provides insight into the evolution of Asteraceae family and artemisinin biosynthesis.</title>
        <authorList>
            <person name="Shen Q."/>
            <person name="Zhang L."/>
            <person name="Liao Z."/>
            <person name="Wang S."/>
            <person name="Yan T."/>
            <person name="Shi P."/>
            <person name="Liu M."/>
            <person name="Fu X."/>
            <person name="Pan Q."/>
            <person name="Wang Y."/>
            <person name="Lv Z."/>
            <person name="Lu X."/>
            <person name="Zhang F."/>
            <person name="Jiang W."/>
            <person name="Ma Y."/>
            <person name="Chen M."/>
            <person name="Hao X."/>
            <person name="Li L."/>
            <person name="Tang Y."/>
            <person name="Lv G."/>
            <person name="Zhou Y."/>
            <person name="Sun X."/>
            <person name="Brodelius P.E."/>
            <person name="Rose J.K.C."/>
            <person name="Tang K."/>
        </authorList>
    </citation>
    <scope>NUCLEOTIDE SEQUENCE [LARGE SCALE GENOMIC DNA]</scope>
    <source>
        <strain evidence="3">cv. Huhao1</strain>
        <tissue evidence="2">Leaf</tissue>
    </source>
</reference>
<keyword evidence="3" id="KW-1185">Reference proteome</keyword>
<protein>
    <submittedName>
        <fullName evidence="2">RNA-directed DNA polymerase, eukaryota, Reverse transcriptase zinc-binding domain protein</fullName>
    </submittedName>
</protein>
<evidence type="ECO:0000256" key="1">
    <source>
        <dbReference type="SAM" id="MobiDB-lite"/>
    </source>
</evidence>
<keyword evidence="2" id="KW-0548">Nucleotidyltransferase</keyword>
<dbReference type="GO" id="GO:0003964">
    <property type="term" value="F:RNA-directed DNA polymerase activity"/>
    <property type="evidence" value="ECO:0007669"/>
    <property type="project" value="UniProtKB-KW"/>
</dbReference>
<comment type="caution">
    <text evidence="2">The sequence shown here is derived from an EMBL/GenBank/DDBJ whole genome shotgun (WGS) entry which is preliminary data.</text>
</comment>
<feature type="compositionally biased region" description="Polar residues" evidence="1">
    <location>
        <begin position="63"/>
        <end position="81"/>
    </location>
</feature>
<accession>A0A2U1M6A5</accession>
<proteinExistence type="predicted"/>
<name>A0A2U1M6A5_ARTAN</name>
<evidence type="ECO:0000313" key="3">
    <source>
        <dbReference type="Proteomes" id="UP000245207"/>
    </source>
</evidence>
<evidence type="ECO:0000313" key="2">
    <source>
        <dbReference type="EMBL" id="PWA56769.1"/>
    </source>
</evidence>
<keyword evidence="2" id="KW-0808">Transferase</keyword>
<organism evidence="2 3">
    <name type="scientific">Artemisia annua</name>
    <name type="common">Sweet wormwood</name>
    <dbReference type="NCBI Taxonomy" id="35608"/>
    <lineage>
        <taxon>Eukaryota</taxon>
        <taxon>Viridiplantae</taxon>
        <taxon>Streptophyta</taxon>
        <taxon>Embryophyta</taxon>
        <taxon>Tracheophyta</taxon>
        <taxon>Spermatophyta</taxon>
        <taxon>Magnoliopsida</taxon>
        <taxon>eudicotyledons</taxon>
        <taxon>Gunneridae</taxon>
        <taxon>Pentapetalae</taxon>
        <taxon>asterids</taxon>
        <taxon>campanulids</taxon>
        <taxon>Asterales</taxon>
        <taxon>Asteraceae</taxon>
        <taxon>Asteroideae</taxon>
        <taxon>Anthemideae</taxon>
        <taxon>Artemisiinae</taxon>
        <taxon>Artemisia</taxon>
    </lineage>
</organism>
<sequence>MVQYVDINPPPKSYVGATTGNNAANTKTGKKKNRNKGKAKANTAGNTFNGFPVGKNMYYRPKATTTPSQTAQGEASTSSGPPSKKVDASASSCNQTSNQNITPSNCNDKTFQSNPKASSPNITVTVSTSNPFDLLAFDEGVQEEGFLDTVTSGWNQNVNGCSIYRVVKRLKGLKSFFRKLLHNQGNLHERVDSLRKELDEVRGLSGMDSVPPVLADVITFLFPISKGRSVASIISRLLLAATTYYIWVERNARLFKRKKSTVAEVVQVIVSNVRLKLVTFKFKKLTVRSRSMLDSWKIPSACLIHEGSTS</sequence>
<gene>
    <name evidence="2" type="ORF">CTI12_AA415280</name>
</gene>
<feature type="compositionally biased region" description="Polar residues" evidence="1">
    <location>
        <begin position="89"/>
        <end position="122"/>
    </location>
</feature>